<reference evidence="1 2" key="1">
    <citation type="journal article" date="2019" name="Nat. Ecol. Evol.">
        <title>Megaphylogeny resolves global patterns of mushroom evolution.</title>
        <authorList>
            <person name="Varga T."/>
            <person name="Krizsan K."/>
            <person name="Foldi C."/>
            <person name="Dima B."/>
            <person name="Sanchez-Garcia M."/>
            <person name="Sanchez-Ramirez S."/>
            <person name="Szollosi G.J."/>
            <person name="Szarkandi J.G."/>
            <person name="Papp V."/>
            <person name="Albert L."/>
            <person name="Andreopoulos W."/>
            <person name="Angelini C."/>
            <person name="Antonin V."/>
            <person name="Barry K.W."/>
            <person name="Bougher N.L."/>
            <person name="Buchanan P."/>
            <person name="Buyck B."/>
            <person name="Bense V."/>
            <person name="Catcheside P."/>
            <person name="Chovatia M."/>
            <person name="Cooper J."/>
            <person name="Damon W."/>
            <person name="Desjardin D."/>
            <person name="Finy P."/>
            <person name="Geml J."/>
            <person name="Haridas S."/>
            <person name="Hughes K."/>
            <person name="Justo A."/>
            <person name="Karasinski D."/>
            <person name="Kautmanova I."/>
            <person name="Kiss B."/>
            <person name="Kocsube S."/>
            <person name="Kotiranta H."/>
            <person name="LaButti K.M."/>
            <person name="Lechner B.E."/>
            <person name="Liimatainen K."/>
            <person name="Lipzen A."/>
            <person name="Lukacs Z."/>
            <person name="Mihaltcheva S."/>
            <person name="Morgado L.N."/>
            <person name="Niskanen T."/>
            <person name="Noordeloos M.E."/>
            <person name="Ohm R.A."/>
            <person name="Ortiz-Santana B."/>
            <person name="Ovrebo C."/>
            <person name="Racz N."/>
            <person name="Riley R."/>
            <person name="Savchenko A."/>
            <person name="Shiryaev A."/>
            <person name="Soop K."/>
            <person name="Spirin V."/>
            <person name="Szebenyi C."/>
            <person name="Tomsovsky M."/>
            <person name="Tulloss R.E."/>
            <person name="Uehling J."/>
            <person name="Grigoriev I.V."/>
            <person name="Vagvolgyi C."/>
            <person name="Papp T."/>
            <person name="Martin F.M."/>
            <person name="Miettinen O."/>
            <person name="Hibbett D.S."/>
            <person name="Nagy L.G."/>
        </authorList>
    </citation>
    <scope>NUCLEOTIDE SEQUENCE [LARGE SCALE GENOMIC DNA]</scope>
    <source>
        <strain evidence="1 2">NL-1719</strain>
    </source>
</reference>
<organism evidence="1 2">
    <name type="scientific">Pluteus cervinus</name>
    <dbReference type="NCBI Taxonomy" id="181527"/>
    <lineage>
        <taxon>Eukaryota</taxon>
        <taxon>Fungi</taxon>
        <taxon>Dikarya</taxon>
        <taxon>Basidiomycota</taxon>
        <taxon>Agaricomycotina</taxon>
        <taxon>Agaricomycetes</taxon>
        <taxon>Agaricomycetidae</taxon>
        <taxon>Agaricales</taxon>
        <taxon>Pluteineae</taxon>
        <taxon>Pluteaceae</taxon>
        <taxon>Pluteus</taxon>
    </lineage>
</organism>
<dbReference type="Proteomes" id="UP000308600">
    <property type="component" value="Unassembled WGS sequence"/>
</dbReference>
<gene>
    <name evidence="1" type="ORF">BDN72DRAFT_823588</name>
</gene>
<evidence type="ECO:0000313" key="1">
    <source>
        <dbReference type="EMBL" id="TFK66298.1"/>
    </source>
</evidence>
<keyword evidence="2" id="KW-1185">Reference proteome</keyword>
<evidence type="ECO:0000313" key="2">
    <source>
        <dbReference type="Proteomes" id="UP000308600"/>
    </source>
</evidence>
<proteinExistence type="predicted"/>
<name>A0ACD3AKS5_9AGAR</name>
<accession>A0ACD3AKS5</accession>
<protein>
    <submittedName>
        <fullName evidence="1">SH3-domain-containing protein</fullName>
    </submittedName>
</protein>
<sequence>MSPQDPQAAAFLAHIVAQVESNVQFLVSQNYLSQADASVFLNKLPEANPVGFPEPTPTRAAVAGRRVVPPPPPAPVVRSPAPLQARALWGYNEGGTERDDLSFAAGDIIEVVSTSNEDWWTGRVHGREGLFPSQYVEKIEHKEKAAYRPFGAAYQGTDTPPPVGGGLNSIGLQQDAGQEKKKGKFGNLGNTMANSAAGGVGFGAGAAIGGGLVRAIF</sequence>
<dbReference type="EMBL" id="ML208409">
    <property type="protein sequence ID" value="TFK66298.1"/>
    <property type="molecule type" value="Genomic_DNA"/>
</dbReference>